<evidence type="ECO:0000313" key="2">
    <source>
        <dbReference type="Proteomes" id="UP000000323"/>
    </source>
</evidence>
<dbReference type="EMBL" id="CP001825">
    <property type="protein sequence ID" value="ACZ41870.1"/>
    <property type="molecule type" value="Genomic_DNA"/>
</dbReference>
<dbReference type="AlphaFoldDB" id="D1CG14"/>
<dbReference type="RefSeq" id="WP_012874905.1">
    <property type="nucleotide sequence ID" value="NC_013525.1"/>
</dbReference>
<dbReference type="STRING" id="525904.Tter_0953"/>
<sequence>MAITTDIQWQGAEQESRIASTIFELLLIKGRFYAEDAPIRQDVDALVDYLVNQRIVEGDQSQARELVLRAVSINSHVFAVETSDSSTYIVTTKRGRPPKPASVDTIHTFRSRLFEGARQPSEEEELQIRGLTKEIPEDILATPPVQQVQVETEAPAVEPQEQVVAPEAEVEEAPSRIRYLRIDDTLVDLDEDLQDIIAKYHDAFKAKLEDYLAQDFRFAIFGDEYFVEDRLERLSKGQLRDIREYIQERGEPISDEEILSDALSRSLQEGDYNLQRFTINYRLLREKKEFKFVGTKDDRLWTVTNLPPIGQPFRKPSEIAQDYRFMSDPELIDEEDITEIEGSDGTPRLQVKHVLTYYEYENGVLPVSPAMEKLMPKPLLEDQNVIVLRIQDPQSYAQYLAELRLGGGNRGTYIGGLDELFQNTLVPGAIFYLVQGESSNAFTIEYERQPAREERILQYDSRRDRWVFTPIVFECAVDDTWLLSESRVGALNGKKRLSDSDRKKLDVIVAMAFEIVGEKADGEYTALIDDLMPVVNIERPISRKYLSSIINSSQYPQFKEDESGLATYTP</sequence>
<name>D1CG14_THET1</name>
<dbReference type="KEGG" id="ttr:Tter_0953"/>
<gene>
    <name evidence="1" type="ordered locus">Tter_0953</name>
</gene>
<evidence type="ECO:0000313" key="1">
    <source>
        <dbReference type="EMBL" id="ACZ41870.1"/>
    </source>
</evidence>
<organism evidence="1 2">
    <name type="scientific">Thermobaculum terrenum (strain ATCC BAA-798 / CCMEE 7001 / YNP1)</name>
    <dbReference type="NCBI Taxonomy" id="525904"/>
    <lineage>
        <taxon>Bacteria</taxon>
        <taxon>Bacillati</taxon>
        <taxon>Chloroflexota</taxon>
        <taxon>Chloroflexia</taxon>
        <taxon>Candidatus Thermobaculales</taxon>
        <taxon>Candidatus Thermobaculaceae</taxon>
        <taxon>Thermobaculum</taxon>
    </lineage>
</organism>
<dbReference type="eggNOG" id="COG3170">
    <property type="taxonomic scope" value="Bacteria"/>
</dbReference>
<reference evidence="2" key="1">
    <citation type="journal article" date="2010" name="Stand. Genomic Sci.">
        <title>Complete genome sequence of 'Thermobaculum terrenum' type strain (YNP1).</title>
        <authorList>
            <person name="Kiss H."/>
            <person name="Cleland D."/>
            <person name="Lapidus A."/>
            <person name="Lucas S."/>
            <person name="Glavina Del Rio T."/>
            <person name="Nolan M."/>
            <person name="Tice H."/>
            <person name="Han C."/>
            <person name="Goodwin L."/>
            <person name="Pitluck S."/>
            <person name="Liolios K."/>
            <person name="Ivanova N."/>
            <person name="Mavromatis K."/>
            <person name="Ovchinnikova G."/>
            <person name="Pati A."/>
            <person name="Chen A."/>
            <person name="Palaniappan K."/>
            <person name="Land M."/>
            <person name="Hauser L."/>
            <person name="Chang Y."/>
            <person name="Jeffries C."/>
            <person name="Lu M."/>
            <person name="Brettin T."/>
            <person name="Detter J."/>
            <person name="Goker M."/>
            <person name="Tindall B."/>
            <person name="Beck B."/>
            <person name="McDermott T."/>
            <person name="Woyke T."/>
            <person name="Bristow J."/>
            <person name="Eisen J."/>
            <person name="Markowitz V."/>
            <person name="Hugenholtz P."/>
            <person name="Kyrpides N."/>
            <person name="Klenk H."/>
            <person name="Cheng J."/>
        </authorList>
    </citation>
    <scope>NUCLEOTIDE SEQUENCE [LARGE SCALE GENOMIC DNA]</scope>
    <source>
        <strain evidence="2">ATCC BAA-798 / YNP1</strain>
    </source>
</reference>
<protein>
    <submittedName>
        <fullName evidence="1">Uncharacterized protein</fullName>
    </submittedName>
</protein>
<dbReference type="Proteomes" id="UP000000323">
    <property type="component" value="Chromosome 1"/>
</dbReference>
<dbReference type="HOGENOM" id="CLU_439967_0_0_0"/>
<accession>D1CG14</accession>
<dbReference type="OrthoDB" id="137092at2"/>
<keyword evidence="2" id="KW-1185">Reference proteome</keyword>
<proteinExistence type="predicted"/>